<evidence type="ECO:0000256" key="1">
    <source>
        <dbReference type="SAM" id="Phobius"/>
    </source>
</evidence>
<dbReference type="Proteomes" id="UP001085076">
    <property type="component" value="Unassembled WGS sequence"/>
</dbReference>
<evidence type="ECO:0000313" key="2">
    <source>
        <dbReference type="EMBL" id="KAJ0960186.1"/>
    </source>
</evidence>
<evidence type="ECO:0000313" key="3">
    <source>
        <dbReference type="Proteomes" id="UP001085076"/>
    </source>
</evidence>
<dbReference type="OrthoDB" id="1923031at2759"/>
<evidence type="ECO:0008006" key="4">
    <source>
        <dbReference type="Google" id="ProtNLM"/>
    </source>
</evidence>
<dbReference type="EMBL" id="JAGGNH010000102">
    <property type="protein sequence ID" value="KAJ0960186.1"/>
    <property type="molecule type" value="Genomic_DNA"/>
</dbReference>
<dbReference type="PANTHER" id="PTHR33825">
    <property type="entry name" value="CHITINASE-LIKE PROTEIN"/>
    <property type="match status" value="1"/>
</dbReference>
<gene>
    <name evidence="2" type="ORF">J5N97_002032</name>
</gene>
<keyword evidence="1" id="KW-0472">Membrane</keyword>
<name>A0A9D5BT25_9LILI</name>
<keyword evidence="1" id="KW-0812">Transmembrane</keyword>
<accession>A0A9D5BT25</accession>
<organism evidence="2 3">
    <name type="scientific">Dioscorea zingiberensis</name>
    <dbReference type="NCBI Taxonomy" id="325984"/>
    <lineage>
        <taxon>Eukaryota</taxon>
        <taxon>Viridiplantae</taxon>
        <taxon>Streptophyta</taxon>
        <taxon>Embryophyta</taxon>
        <taxon>Tracheophyta</taxon>
        <taxon>Spermatophyta</taxon>
        <taxon>Magnoliopsida</taxon>
        <taxon>Liliopsida</taxon>
        <taxon>Dioscoreales</taxon>
        <taxon>Dioscoreaceae</taxon>
        <taxon>Dioscorea</taxon>
    </lineage>
</organism>
<sequence length="246" mass="26808">MSRLPPPRSFTAAFHRTPCVLAHKHRIAGARSPSAALRGSQSLTVLPFSSLSLDPPTLTSAIGYPPSSAFVNSKWSLERRHIRLLNLIACSAAISTAWLFFSAIPALLAFKKSAESLEELLDVTTEELPDAMAAVRLSGMEICDLTMELSDLGQGIAQGVRRSTQVVCIAEDRLRRFSMLAPTVSMQTQATSSINVETPMVAKTAKNLREGIAKSRSVFGVLVSIAKLSRWVLNFSAQRRKKQQSI</sequence>
<proteinExistence type="predicted"/>
<feature type="transmembrane region" description="Helical" evidence="1">
    <location>
        <begin position="84"/>
        <end position="110"/>
    </location>
</feature>
<keyword evidence="1" id="KW-1133">Transmembrane helix</keyword>
<dbReference type="AlphaFoldDB" id="A0A9D5BT25"/>
<keyword evidence="3" id="KW-1185">Reference proteome</keyword>
<reference evidence="2 3" key="1">
    <citation type="journal article" date="2022" name="Hortic Res">
        <title>The genome of Dioscorea zingiberensis sheds light on the biosynthesis, origin and evolution of the medicinally important diosgenin saponins.</title>
        <authorList>
            <person name="Li Y."/>
            <person name="Tan C."/>
            <person name="Li Z."/>
            <person name="Guo J."/>
            <person name="Li S."/>
            <person name="Chen X."/>
            <person name="Wang C."/>
            <person name="Dai X."/>
            <person name="Yang H."/>
            <person name="Song W."/>
            <person name="Hou L."/>
            <person name="Xu J."/>
            <person name="Tong Z."/>
            <person name="Xu A."/>
            <person name="Yuan X."/>
            <person name="Wang W."/>
            <person name="Yang Q."/>
            <person name="Chen L."/>
            <person name="Sun Z."/>
            <person name="Wang K."/>
            <person name="Pan B."/>
            <person name="Chen J."/>
            <person name="Bao Y."/>
            <person name="Liu F."/>
            <person name="Qi X."/>
            <person name="Gang D.R."/>
            <person name="Wen J."/>
            <person name="Li J."/>
        </authorList>
    </citation>
    <scope>NUCLEOTIDE SEQUENCE [LARGE SCALE GENOMIC DNA]</scope>
    <source>
        <strain evidence="2">Dzin_1.0</strain>
    </source>
</reference>
<protein>
    <recommendedName>
        <fullName evidence="4">Transmembrane protein</fullName>
    </recommendedName>
</protein>
<comment type="caution">
    <text evidence="2">The sequence shown here is derived from an EMBL/GenBank/DDBJ whole genome shotgun (WGS) entry which is preliminary data.</text>
</comment>
<dbReference type="PANTHER" id="PTHR33825:SF5">
    <property type="entry name" value="TRANSMEMBRANE PROTEIN"/>
    <property type="match status" value="1"/>
</dbReference>